<keyword evidence="2" id="KW-1185">Reference proteome</keyword>
<comment type="caution">
    <text evidence="1">The sequence shown here is derived from an EMBL/GenBank/DDBJ whole genome shotgun (WGS) entry which is preliminary data.</text>
</comment>
<evidence type="ECO:0000313" key="1">
    <source>
        <dbReference type="EMBL" id="MBL1109722.1"/>
    </source>
</evidence>
<reference evidence="1 2" key="1">
    <citation type="submission" date="2021-01" db="EMBL/GenBank/DDBJ databases">
        <title>WGS of actinomycetes isolated from Thailand.</title>
        <authorList>
            <person name="Thawai C."/>
        </authorList>
    </citation>
    <scope>NUCLEOTIDE SEQUENCE [LARGE SCALE GENOMIC DNA]</scope>
    <source>
        <strain evidence="1 2">CH5-8</strain>
    </source>
</reference>
<accession>A0ABS1PBG3</accession>
<dbReference type="EMBL" id="JAERRH010000023">
    <property type="protein sequence ID" value="MBL1109722.1"/>
    <property type="molecule type" value="Genomic_DNA"/>
</dbReference>
<dbReference type="RefSeq" id="WP_201826123.1">
    <property type="nucleotide sequence ID" value="NZ_JAERRH010000023.1"/>
</dbReference>
<evidence type="ECO:0000313" key="2">
    <source>
        <dbReference type="Proteomes" id="UP000621386"/>
    </source>
</evidence>
<proteinExistence type="predicted"/>
<sequence length="153" mass="17683">MTQNHRQKLWIRAYQAATGTTYLNARRRQLNWPTLAEVMEEHERLGNFGIGIFSSPRLAAEQRRAELAVERENLRRNEDLAMETALWLRDNIMPIKTPTAGSYGVKHLIERATGDYLPNGVLIASAFIVGYPFRYDQPNVRLGMSRRDLNKLR</sequence>
<dbReference type="Proteomes" id="UP000621386">
    <property type="component" value="Unassembled WGS sequence"/>
</dbReference>
<name>A0ABS1PBG3_9ACTN</name>
<protein>
    <submittedName>
        <fullName evidence="1">Uncharacterized protein</fullName>
    </submittedName>
</protein>
<gene>
    <name evidence="1" type="ORF">JK361_34965</name>
</gene>
<organism evidence="1 2">
    <name type="scientific">Streptomyces musisoli</name>
    <dbReference type="NCBI Taxonomy" id="2802280"/>
    <lineage>
        <taxon>Bacteria</taxon>
        <taxon>Bacillati</taxon>
        <taxon>Actinomycetota</taxon>
        <taxon>Actinomycetes</taxon>
        <taxon>Kitasatosporales</taxon>
        <taxon>Streptomycetaceae</taxon>
        <taxon>Streptomyces</taxon>
    </lineage>
</organism>